<keyword evidence="2" id="KW-0479">Metal-binding</keyword>
<evidence type="ECO:0000313" key="4">
    <source>
        <dbReference type="EMBL" id="EEP55799.1"/>
    </source>
</evidence>
<dbReference type="Pfam" id="PF01546">
    <property type="entry name" value="Peptidase_M20"/>
    <property type="match status" value="1"/>
</dbReference>
<protein>
    <submittedName>
        <fullName evidence="4">Thermostable carboxypeptidase 1</fullName>
        <ecNumber evidence="4">3.4.17.-</ecNumber>
    </submittedName>
</protein>
<dbReference type="EMBL" id="ACOM01000002">
    <property type="protein sequence ID" value="EEP55799.1"/>
    <property type="molecule type" value="Genomic_DNA"/>
</dbReference>
<dbReference type="SUPFAM" id="SSF53187">
    <property type="entry name" value="Zn-dependent exopeptidases"/>
    <property type="match status" value="1"/>
</dbReference>
<feature type="binding site" evidence="2">
    <location>
        <position position="164"/>
    </location>
    <ligand>
        <name>Mn(2+)</name>
        <dbReference type="ChEBI" id="CHEBI:29035"/>
        <label>2</label>
    </ligand>
</feature>
<dbReference type="AlphaFoldDB" id="C4ID18"/>
<dbReference type="InterPro" id="IPR002933">
    <property type="entry name" value="Peptidase_M20"/>
</dbReference>
<keyword evidence="4" id="KW-0645">Protease</keyword>
<dbReference type="PANTHER" id="PTHR11014">
    <property type="entry name" value="PEPTIDASE M20 FAMILY MEMBER"/>
    <property type="match status" value="1"/>
</dbReference>
<dbReference type="SUPFAM" id="SSF55031">
    <property type="entry name" value="Bacterial exopeptidase dimerisation domain"/>
    <property type="match status" value="1"/>
</dbReference>
<dbReference type="GO" id="GO:0019877">
    <property type="term" value="P:diaminopimelate biosynthetic process"/>
    <property type="evidence" value="ECO:0007669"/>
    <property type="project" value="UniProtKB-ARBA"/>
</dbReference>
<keyword evidence="4" id="KW-0121">Carboxypeptidase</keyword>
<evidence type="ECO:0000313" key="5">
    <source>
        <dbReference type="Proteomes" id="UP000003081"/>
    </source>
</evidence>
<evidence type="ECO:0000256" key="1">
    <source>
        <dbReference type="ARBA" id="ARBA00022801"/>
    </source>
</evidence>
<name>C4ID18_CLOBU</name>
<keyword evidence="1 4" id="KW-0378">Hydrolase</keyword>
<dbReference type="eggNOG" id="COG1473">
    <property type="taxonomic scope" value="Bacteria"/>
</dbReference>
<dbReference type="GO" id="GO:0046872">
    <property type="term" value="F:metal ion binding"/>
    <property type="evidence" value="ECO:0007669"/>
    <property type="project" value="UniProtKB-KW"/>
</dbReference>
<reference evidence="4 5" key="1">
    <citation type="submission" date="2009-08" db="EMBL/GenBank/DDBJ databases">
        <authorList>
            <person name="Shrivastava S."/>
            <person name="Brinkac L.B."/>
            <person name="Brown J.L."/>
            <person name="Bruce D.B."/>
            <person name="Detter C."/>
            <person name="Green L.D."/>
            <person name="Munk C.A."/>
            <person name="Rogers Y.C."/>
            <person name="Tapia R."/>
            <person name="Sims D.R."/>
            <person name="Smith L.A."/>
            <person name="Smith T.J."/>
            <person name="Sutton G."/>
            <person name="Brettin T."/>
        </authorList>
    </citation>
    <scope>NUCLEOTIDE SEQUENCE [LARGE SCALE GENOMIC DNA]</scope>
    <source>
        <strain evidence="5">E4 str. BoNT E BL5262</strain>
    </source>
</reference>
<gene>
    <name evidence="4" type="ORF">CLP_3245</name>
</gene>
<comment type="caution">
    <text evidence="4">The sequence shown here is derived from an EMBL/GenBank/DDBJ whole genome shotgun (WGS) entry which is preliminary data.</text>
</comment>
<feature type="binding site" evidence="2">
    <location>
        <position position="106"/>
    </location>
    <ligand>
        <name>Mn(2+)</name>
        <dbReference type="ChEBI" id="CHEBI:29035"/>
        <label>2</label>
    </ligand>
</feature>
<feature type="domain" description="Peptidase M20 dimerisation" evidence="3">
    <location>
        <begin position="187"/>
        <end position="282"/>
    </location>
</feature>
<dbReference type="GO" id="GO:0050118">
    <property type="term" value="F:N-acetyldiaminopimelate deacetylase activity"/>
    <property type="evidence" value="ECO:0007669"/>
    <property type="project" value="UniProtKB-ARBA"/>
</dbReference>
<dbReference type="InterPro" id="IPR011650">
    <property type="entry name" value="Peptidase_M20_dimer"/>
</dbReference>
<dbReference type="RefSeq" id="WP_003413761.1">
    <property type="nucleotide sequence ID" value="NZ_ACOM01000002.1"/>
</dbReference>
<feature type="binding site" evidence="2">
    <location>
        <position position="140"/>
    </location>
    <ligand>
        <name>Mn(2+)</name>
        <dbReference type="ChEBI" id="CHEBI:29035"/>
        <label>2</label>
    </ligand>
</feature>
<dbReference type="PIRSF" id="PIRSF005962">
    <property type="entry name" value="Pept_M20D_amidohydro"/>
    <property type="match status" value="1"/>
</dbReference>
<proteinExistence type="predicted"/>
<accession>C4ID18</accession>
<dbReference type="MEROPS" id="M20.015"/>
<keyword evidence="2" id="KW-0464">Manganese</keyword>
<feature type="binding site" evidence="2">
    <location>
        <position position="104"/>
    </location>
    <ligand>
        <name>Mn(2+)</name>
        <dbReference type="ChEBI" id="CHEBI:29035"/>
        <label>2</label>
    </ligand>
</feature>
<dbReference type="HOGENOM" id="CLU_023257_1_1_9"/>
<dbReference type="NCBIfam" id="TIGR01891">
    <property type="entry name" value="amidohydrolases"/>
    <property type="match status" value="1"/>
</dbReference>
<dbReference type="InterPro" id="IPR036264">
    <property type="entry name" value="Bact_exopeptidase_dim_dom"/>
</dbReference>
<evidence type="ECO:0000259" key="3">
    <source>
        <dbReference type="Pfam" id="PF07687"/>
    </source>
</evidence>
<dbReference type="FunFam" id="3.30.70.360:FF:000001">
    <property type="entry name" value="N-acetyldiaminopimelate deacetylase"/>
    <property type="match status" value="1"/>
</dbReference>
<dbReference type="GO" id="GO:0004180">
    <property type="term" value="F:carboxypeptidase activity"/>
    <property type="evidence" value="ECO:0007669"/>
    <property type="project" value="UniProtKB-KW"/>
</dbReference>
<dbReference type="EC" id="3.4.17.-" evidence="4"/>
<dbReference type="STRING" id="1492.ATN24_16820"/>
<comment type="cofactor">
    <cofactor evidence="2">
        <name>Mn(2+)</name>
        <dbReference type="ChEBI" id="CHEBI:29035"/>
    </cofactor>
    <text evidence="2">The Mn(2+) ion enhances activity.</text>
</comment>
<dbReference type="InterPro" id="IPR017439">
    <property type="entry name" value="Amidohydrolase"/>
</dbReference>
<dbReference type="Pfam" id="PF07687">
    <property type="entry name" value="M20_dimer"/>
    <property type="match status" value="1"/>
</dbReference>
<evidence type="ECO:0000256" key="2">
    <source>
        <dbReference type="PIRSR" id="PIRSR005962-1"/>
    </source>
</evidence>
<sequence>MINTNLLTILENLEEELIGLFHEFHRHPELSNEEFETTKKIKELLGQVDIEVLDLPLKTGLVAQVKGNPNGPVVAIRCDIDALPIIEETSLSYKSLSNGKMHACGHDFHTAVVLGAAYLVKKYQGSLIGTVKFIFQPGEESGDGAEKILATGALDDVDAIFGIHNVSDSEVGVMGLKEGAMTAAVDRFEIKIIGVGSHAAKPEKSVDPIIISTNIINALQTIVSRNISPTDKALLSVTHVESGNTWNVIPETAYIEGTVRTLDEHTRELIPERMKALVEGIAQSYGGNAELIWHSGSPATKNDEEWTNFASKLGKIMGYDVKRITMGLEGEDFAYYQKEIPGVFIVVGTGISEAHHHPEYTIDEKAIIKCSRYFARLAECALKKIVDKNYSSIV</sequence>
<dbReference type="Gene3D" id="3.30.70.360">
    <property type="match status" value="1"/>
</dbReference>
<dbReference type="PANTHER" id="PTHR11014:SF63">
    <property type="entry name" value="METALLOPEPTIDASE, PUTATIVE (AFU_ORTHOLOGUE AFUA_6G09600)-RELATED"/>
    <property type="match status" value="1"/>
</dbReference>
<keyword evidence="5" id="KW-1185">Reference proteome</keyword>
<dbReference type="Proteomes" id="UP000003081">
    <property type="component" value="Unassembled WGS sequence"/>
</dbReference>
<feature type="binding site" evidence="2">
    <location>
        <position position="356"/>
    </location>
    <ligand>
        <name>Mn(2+)</name>
        <dbReference type="ChEBI" id="CHEBI:29035"/>
        <label>2</label>
    </ligand>
</feature>
<organism evidence="4 5">
    <name type="scientific">Clostridium butyricum E4 str. BoNT E BL5262</name>
    <dbReference type="NCBI Taxonomy" id="632245"/>
    <lineage>
        <taxon>Bacteria</taxon>
        <taxon>Bacillati</taxon>
        <taxon>Bacillota</taxon>
        <taxon>Clostridia</taxon>
        <taxon>Eubacteriales</taxon>
        <taxon>Clostridiaceae</taxon>
        <taxon>Clostridium</taxon>
    </lineage>
</organism>
<dbReference type="Gene3D" id="3.40.630.10">
    <property type="entry name" value="Zn peptidases"/>
    <property type="match status" value="1"/>
</dbReference>